<protein>
    <submittedName>
        <fullName evidence="1">Uncharacterized protein</fullName>
    </submittedName>
</protein>
<dbReference type="EMBL" id="JBFOLJ010000012">
    <property type="protein sequence ID" value="KAL2489265.1"/>
    <property type="molecule type" value="Genomic_DNA"/>
</dbReference>
<dbReference type="Proteomes" id="UP001604277">
    <property type="component" value="Unassembled WGS sequence"/>
</dbReference>
<comment type="caution">
    <text evidence="1">The sequence shown here is derived from an EMBL/GenBank/DDBJ whole genome shotgun (WGS) entry which is preliminary data.</text>
</comment>
<keyword evidence="2" id="KW-1185">Reference proteome</keyword>
<gene>
    <name evidence="1" type="ORF">Fot_42557</name>
</gene>
<evidence type="ECO:0000313" key="1">
    <source>
        <dbReference type="EMBL" id="KAL2489265.1"/>
    </source>
</evidence>
<reference evidence="2" key="1">
    <citation type="submission" date="2024-07" db="EMBL/GenBank/DDBJ databases">
        <title>Two chromosome-level genome assemblies of Korean endemic species Abeliophyllum distichum and Forsythia ovata (Oleaceae).</title>
        <authorList>
            <person name="Jang H."/>
        </authorList>
    </citation>
    <scope>NUCLEOTIDE SEQUENCE [LARGE SCALE GENOMIC DNA]</scope>
</reference>
<evidence type="ECO:0000313" key="2">
    <source>
        <dbReference type="Proteomes" id="UP001604277"/>
    </source>
</evidence>
<name>A0ABD1RLJ4_9LAMI</name>
<organism evidence="1 2">
    <name type="scientific">Forsythia ovata</name>
    <dbReference type="NCBI Taxonomy" id="205694"/>
    <lineage>
        <taxon>Eukaryota</taxon>
        <taxon>Viridiplantae</taxon>
        <taxon>Streptophyta</taxon>
        <taxon>Embryophyta</taxon>
        <taxon>Tracheophyta</taxon>
        <taxon>Spermatophyta</taxon>
        <taxon>Magnoliopsida</taxon>
        <taxon>eudicotyledons</taxon>
        <taxon>Gunneridae</taxon>
        <taxon>Pentapetalae</taxon>
        <taxon>asterids</taxon>
        <taxon>lamiids</taxon>
        <taxon>Lamiales</taxon>
        <taxon>Oleaceae</taxon>
        <taxon>Forsythieae</taxon>
        <taxon>Forsythia</taxon>
    </lineage>
</organism>
<dbReference type="AlphaFoldDB" id="A0ABD1RLJ4"/>
<proteinExistence type="predicted"/>
<accession>A0ABD1RLJ4</accession>
<sequence>MGLLLRQAARLFHGCYMLQRNNAGCDATAVVRLVCSCGAGKGRSSSTGWDAATVSMAKKVKGSNAMMVVGARTENATTVAMKEISLVVALNLLSNSSSRKNFVSGNDIIAYSSID</sequence>